<proteinExistence type="inferred from homology"/>
<organism evidence="3 4">
    <name type="scientific">Syntrophaceticus schinkii</name>
    <dbReference type="NCBI Taxonomy" id="499207"/>
    <lineage>
        <taxon>Bacteria</taxon>
        <taxon>Bacillati</taxon>
        <taxon>Bacillota</taxon>
        <taxon>Clostridia</taxon>
        <taxon>Thermoanaerobacterales</taxon>
        <taxon>Thermoanaerobacterales Family III. Incertae Sedis</taxon>
        <taxon>Syntrophaceticus</taxon>
    </lineage>
</organism>
<dbReference type="Proteomes" id="UP000046155">
    <property type="component" value="Unassembled WGS sequence"/>
</dbReference>
<dbReference type="Gene3D" id="3.40.50.1980">
    <property type="entry name" value="Nitrogenase molybdenum iron protein domain"/>
    <property type="match status" value="1"/>
</dbReference>
<evidence type="ECO:0000256" key="1">
    <source>
        <dbReference type="ARBA" id="ARBA00008814"/>
    </source>
</evidence>
<dbReference type="PANTHER" id="PTHR30535">
    <property type="entry name" value="VITAMIN B12-BINDING PROTEIN"/>
    <property type="match status" value="1"/>
</dbReference>
<dbReference type="SUPFAM" id="SSF53807">
    <property type="entry name" value="Helical backbone' metal receptor"/>
    <property type="match status" value="1"/>
</dbReference>
<dbReference type="PANTHER" id="PTHR30535:SF34">
    <property type="entry name" value="MOLYBDATE-BINDING PROTEIN MOLA"/>
    <property type="match status" value="1"/>
</dbReference>
<reference evidence="4" key="1">
    <citation type="submission" date="2015-01" db="EMBL/GenBank/DDBJ databases">
        <authorList>
            <person name="Manzoor Shahid"/>
            <person name="Zubair Saima"/>
        </authorList>
    </citation>
    <scope>NUCLEOTIDE SEQUENCE [LARGE SCALE GENOMIC DNA]</scope>
    <source>
        <strain evidence="4">Sp3</strain>
    </source>
</reference>
<evidence type="ECO:0000313" key="4">
    <source>
        <dbReference type="Proteomes" id="UP000046155"/>
    </source>
</evidence>
<dbReference type="InterPro" id="IPR002491">
    <property type="entry name" value="ABC_transptr_periplasmic_BD"/>
</dbReference>
<accession>A0A0B7MK02</accession>
<name>A0A0B7MK02_9FIRM</name>
<dbReference type="PROSITE" id="PS50983">
    <property type="entry name" value="FE_B12_PBP"/>
    <property type="match status" value="1"/>
</dbReference>
<dbReference type="InterPro" id="IPR050902">
    <property type="entry name" value="ABC_Transporter_SBP"/>
</dbReference>
<gene>
    <name evidence="3" type="ORF">SSCH_200004</name>
</gene>
<dbReference type="AlphaFoldDB" id="A0A0B7MK02"/>
<evidence type="ECO:0000313" key="3">
    <source>
        <dbReference type="EMBL" id="CEO88513.1"/>
    </source>
</evidence>
<comment type="similarity">
    <text evidence="1">Belongs to the bacterial solute-binding protein 8 family.</text>
</comment>
<protein>
    <submittedName>
        <fullName evidence="3">ABC-type transporter, periplasmic subunit</fullName>
    </submittedName>
</protein>
<keyword evidence="4" id="KW-1185">Reference proteome</keyword>
<evidence type="ECO:0000259" key="2">
    <source>
        <dbReference type="PROSITE" id="PS50983"/>
    </source>
</evidence>
<dbReference type="OrthoDB" id="9787830at2"/>
<feature type="domain" description="Fe/B12 periplasmic-binding" evidence="2">
    <location>
        <begin position="1"/>
        <end position="77"/>
    </location>
</feature>
<dbReference type="EMBL" id="CDRZ01000113">
    <property type="protein sequence ID" value="CEO88513.1"/>
    <property type="molecule type" value="Genomic_DNA"/>
</dbReference>
<sequence>MIIKIASTSIPSGYEESEEAMKKKRSEIMSRPTWGKIDAVKSGKVYMLSSDIYTSPRAVVGIAYMAKWLHPELFQDVDPEAINKEFLEKFHGLELKGVWAYP</sequence>